<proteinExistence type="predicted"/>
<evidence type="ECO:0000259" key="4">
    <source>
        <dbReference type="PROSITE" id="PS50118"/>
    </source>
</evidence>
<evidence type="ECO:0000256" key="3">
    <source>
        <dbReference type="SAM" id="MobiDB-lite"/>
    </source>
</evidence>
<dbReference type="SUPFAM" id="SSF47095">
    <property type="entry name" value="HMG-box"/>
    <property type="match status" value="1"/>
</dbReference>
<dbReference type="GO" id="GO:0005634">
    <property type="term" value="C:nucleus"/>
    <property type="evidence" value="ECO:0007669"/>
    <property type="project" value="UniProtKB-UniRule"/>
</dbReference>
<reference evidence="5" key="1">
    <citation type="submission" date="2014-03" db="EMBL/GenBank/DDBJ databases">
        <authorList>
            <person name="Casaregola S."/>
        </authorList>
    </citation>
    <scope>NUCLEOTIDE SEQUENCE [LARGE SCALE GENOMIC DNA]</scope>
    <source>
        <strain evidence="5">CLIB 918</strain>
    </source>
</reference>
<dbReference type="EMBL" id="CCBN010000008">
    <property type="protein sequence ID" value="CDO54582.1"/>
    <property type="molecule type" value="Genomic_DNA"/>
</dbReference>
<feature type="compositionally biased region" description="Low complexity" evidence="3">
    <location>
        <begin position="194"/>
        <end position="225"/>
    </location>
</feature>
<evidence type="ECO:0000313" key="6">
    <source>
        <dbReference type="Proteomes" id="UP000242525"/>
    </source>
</evidence>
<dbReference type="InterPro" id="IPR009071">
    <property type="entry name" value="HMG_box_dom"/>
</dbReference>
<dbReference type="STRING" id="1173061.A0A0J9XBC4"/>
<evidence type="ECO:0000256" key="1">
    <source>
        <dbReference type="ARBA" id="ARBA00023125"/>
    </source>
</evidence>
<accession>A0A0J9XBC4</accession>
<feature type="DNA-binding region" description="HMG box" evidence="2">
    <location>
        <begin position="95"/>
        <end position="168"/>
    </location>
</feature>
<dbReference type="PROSITE" id="PS50118">
    <property type="entry name" value="HMG_BOX_2"/>
    <property type="match status" value="1"/>
</dbReference>
<dbReference type="PANTHER" id="PTHR48112">
    <property type="entry name" value="HIGH MOBILITY GROUP PROTEIN DSP1"/>
    <property type="match status" value="1"/>
</dbReference>
<evidence type="ECO:0000313" key="5">
    <source>
        <dbReference type="EMBL" id="CDO54582.1"/>
    </source>
</evidence>
<organism evidence="5 6">
    <name type="scientific">Geotrichum candidum</name>
    <name type="common">Oospora lactis</name>
    <name type="synonym">Dipodascus geotrichum</name>
    <dbReference type="NCBI Taxonomy" id="1173061"/>
    <lineage>
        <taxon>Eukaryota</taxon>
        <taxon>Fungi</taxon>
        <taxon>Dikarya</taxon>
        <taxon>Ascomycota</taxon>
        <taxon>Saccharomycotina</taxon>
        <taxon>Dipodascomycetes</taxon>
        <taxon>Dipodascales</taxon>
        <taxon>Dipodascaceae</taxon>
        <taxon>Geotrichum</taxon>
    </lineage>
</organism>
<feature type="compositionally biased region" description="Basic and acidic residues" evidence="3">
    <location>
        <begin position="264"/>
        <end position="279"/>
    </location>
</feature>
<protein>
    <submittedName>
        <fullName evidence="5">Similar to Saccharomyces cerevisiae YDR174W HMO1 Chromatin associated high mobility group (HMG) family member involved in genome maintenance</fullName>
    </submittedName>
</protein>
<keyword evidence="6" id="KW-1185">Reference proteome</keyword>
<feature type="domain" description="HMG box" evidence="4">
    <location>
        <begin position="95"/>
        <end position="168"/>
    </location>
</feature>
<name>A0A0J9XBC4_GEOCN</name>
<dbReference type="GO" id="GO:0003677">
    <property type="term" value="F:DNA binding"/>
    <property type="evidence" value="ECO:0007669"/>
    <property type="project" value="UniProtKB-UniRule"/>
</dbReference>
<comment type="caution">
    <text evidence="5">The sequence shown here is derived from an EMBL/GenBank/DDBJ whole genome shotgun (WGS) entry which is preliminary data.</text>
</comment>
<feature type="compositionally biased region" description="Basic residues" evidence="3">
    <location>
        <begin position="284"/>
        <end position="301"/>
    </location>
</feature>
<dbReference type="AlphaFoldDB" id="A0A0J9XBC4"/>
<keyword evidence="1 2" id="KW-0238">DNA-binding</keyword>
<evidence type="ECO:0000256" key="2">
    <source>
        <dbReference type="PROSITE-ProRule" id="PRU00267"/>
    </source>
</evidence>
<keyword evidence="2" id="KW-0539">Nucleus</keyword>
<gene>
    <name evidence="5" type="ORF">BN980_GECA08s01396g</name>
</gene>
<feature type="compositionally biased region" description="Acidic residues" evidence="3">
    <location>
        <begin position="244"/>
        <end position="253"/>
    </location>
</feature>
<sequence>MTTSNEQLKARKDALISSLFALSKAAQETANATIDFYGSLSGSESIPTNALDLSSALGVITNSLNGTGPTTEKQETPVTGSAKKRVKRVVDPDAPKKPTTSYFSFAAEERGRVREERERDGLPPLSNAEMTLAIAGRWNALDEKGKEPWSKLYKAQMVQYQEELNKYLAKKGQKDDSAEPKNVSPSKTPTKTPSVKAKSANKASAKAVLTPQDSSSDLSSSSSTSSDDDSDDSSDNSSDSSSDSSDDSSDDEAAAPVKKSKSKAVVETKNSKRSRKEEIATPSKQKKTVKDQKRKKSKTKE</sequence>
<dbReference type="OrthoDB" id="5550281at2759"/>
<dbReference type="Pfam" id="PF00505">
    <property type="entry name" value="HMG_box"/>
    <property type="match status" value="1"/>
</dbReference>
<feature type="compositionally biased region" description="Polar residues" evidence="3">
    <location>
        <begin position="183"/>
        <end position="193"/>
    </location>
</feature>
<feature type="region of interest" description="Disordered" evidence="3">
    <location>
        <begin position="169"/>
        <end position="301"/>
    </location>
</feature>
<dbReference type="InterPro" id="IPR050342">
    <property type="entry name" value="HMGB"/>
</dbReference>
<dbReference type="PANTHER" id="PTHR48112:SF24">
    <property type="entry name" value="HIGH MOBILITY GROUP PROTEIN 1"/>
    <property type="match status" value="1"/>
</dbReference>
<dbReference type="InterPro" id="IPR036910">
    <property type="entry name" value="HMG_box_dom_sf"/>
</dbReference>
<dbReference type="SMART" id="SM00398">
    <property type="entry name" value="HMG"/>
    <property type="match status" value="1"/>
</dbReference>
<dbReference type="Gene3D" id="1.10.30.10">
    <property type="entry name" value="High mobility group box domain"/>
    <property type="match status" value="1"/>
</dbReference>
<dbReference type="Proteomes" id="UP000242525">
    <property type="component" value="Unassembled WGS sequence"/>
</dbReference>